<accession>A0A4R6S6R2</accession>
<evidence type="ECO:0000313" key="2">
    <source>
        <dbReference type="EMBL" id="TDP95043.1"/>
    </source>
</evidence>
<dbReference type="SUPFAM" id="SSF140453">
    <property type="entry name" value="EsxAB dimer-like"/>
    <property type="match status" value="1"/>
</dbReference>
<evidence type="ECO:0000256" key="1">
    <source>
        <dbReference type="SAM" id="Coils"/>
    </source>
</evidence>
<dbReference type="EMBL" id="SNXZ01000005">
    <property type="protein sequence ID" value="TDP95043.1"/>
    <property type="molecule type" value="Genomic_DNA"/>
</dbReference>
<name>A0A4R6S6R2_LABRH</name>
<gene>
    <name evidence="2" type="ORF">EV186_105275</name>
</gene>
<proteinExistence type="predicted"/>
<evidence type="ECO:0000313" key="3">
    <source>
        <dbReference type="Proteomes" id="UP000295444"/>
    </source>
</evidence>
<protein>
    <recommendedName>
        <fullName evidence="4">WXG100 family type VII secretion target</fullName>
    </recommendedName>
</protein>
<sequence>MSTPAMTMPVPYTPLYIGLAQFVANQLGAIAESDPDDISHRADQLSQKGNDLRALVQECQQALGAAYGSDAWSGSAADSSRGLITALLQQLSQRADKAEEEAQTLRAIAKLLKTAQDYYTKQATLAEKIVSSLLQSPFSRPLAQMMAVAMGMQLARMMNRFEQALSALGANQLTPLWNDADQVAAQSFGYSYPSM</sequence>
<dbReference type="AlphaFoldDB" id="A0A4R6S6R2"/>
<keyword evidence="3" id="KW-1185">Reference proteome</keyword>
<dbReference type="Proteomes" id="UP000295444">
    <property type="component" value="Unassembled WGS sequence"/>
</dbReference>
<reference evidence="2 3" key="1">
    <citation type="submission" date="2019-03" db="EMBL/GenBank/DDBJ databases">
        <title>Genomic Encyclopedia of Type Strains, Phase IV (KMG-IV): sequencing the most valuable type-strain genomes for metagenomic binning, comparative biology and taxonomic classification.</title>
        <authorList>
            <person name="Goeker M."/>
        </authorList>
    </citation>
    <scope>NUCLEOTIDE SEQUENCE [LARGE SCALE GENOMIC DNA]</scope>
    <source>
        <strain evidence="2 3">DSM 45361</strain>
    </source>
</reference>
<organism evidence="2 3">
    <name type="scientific">Labedaea rhizosphaerae</name>
    <dbReference type="NCBI Taxonomy" id="598644"/>
    <lineage>
        <taxon>Bacteria</taxon>
        <taxon>Bacillati</taxon>
        <taxon>Actinomycetota</taxon>
        <taxon>Actinomycetes</taxon>
        <taxon>Pseudonocardiales</taxon>
        <taxon>Pseudonocardiaceae</taxon>
        <taxon>Labedaea</taxon>
    </lineage>
</organism>
<evidence type="ECO:0008006" key="4">
    <source>
        <dbReference type="Google" id="ProtNLM"/>
    </source>
</evidence>
<dbReference type="InterPro" id="IPR036689">
    <property type="entry name" value="ESAT-6-like_sf"/>
</dbReference>
<comment type="caution">
    <text evidence="2">The sequence shown here is derived from an EMBL/GenBank/DDBJ whole genome shotgun (WGS) entry which is preliminary data.</text>
</comment>
<dbReference type="Gene3D" id="1.10.287.1060">
    <property type="entry name" value="ESAT-6-like"/>
    <property type="match status" value="1"/>
</dbReference>
<dbReference type="RefSeq" id="WP_166659369.1">
    <property type="nucleotide sequence ID" value="NZ_SNXZ01000005.1"/>
</dbReference>
<feature type="coiled-coil region" evidence="1">
    <location>
        <begin position="81"/>
        <end position="115"/>
    </location>
</feature>
<keyword evidence="1" id="KW-0175">Coiled coil</keyword>